<dbReference type="PANTHER" id="PTHR12748:SF0">
    <property type="entry name" value="ORIGIN RECOGNITION COMPLEX SUBUNIT 3"/>
    <property type="match status" value="1"/>
</dbReference>
<feature type="region of interest" description="Disordered" evidence="6">
    <location>
        <begin position="27"/>
        <end position="47"/>
    </location>
</feature>
<sequence length="693" mass="77504">MQSGHEAHGGLAGFEYQGSYIYKPAKKGSGVNGASNKRRKLNHVSSNRNLGSSISPFVPLLNGHEAKESVKLRYELFQDLWSRKERKIQDILRKVDSEVLRSIATFIEESSRETYNGRIPTGMISVGSNISSTGGLLERLRKELHTSGNACLITLDSGDTSNIKNALKMIIKAAITSMEDIDQYRDYLTSKMGPKLLPYDLDLLLSCVRKNGVEKVVIAFKDSEAFDSTVLADLITLLWSWLDRIPFVFLFGVATSVTYLESRLPRSAVKLLQGRLFDFQDFGDSIDRIFIALQTQDDACLWAGHGVSHILMDKSGDCFQSPERFGSVLKYTHMAHFFANPLSVLLAGKGKLKQLQPELCEAIRNTPSFRKHVQRLLDTKDIEPAEGMMNDDATLTKHVYLGIATAQQKMREVFSCIEWLVALSQNIKALKAANHSACIILALKGELLESKVLVDTLDAAKKLNSVDLGVAFGPMSTPSAESDAILDEIRELIRTKKTKGALRSQYDAQLTKHNTTIVGQRVKLTKGKAKLSNEDLKYSDLIDRLFDSLQSCLAEKLITPTNLFLHECLIYDFKSPIRYTFTPRCRHTVEQALSTPFDYLDSKENGEIGALSASQPPISILYQLYLESGAVANVYDLWRAFYMIVGGEDEEKCDERVAFSIFYQSLAELKMMGMIRTSRKKTDHLAKSAWIGL</sequence>
<dbReference type="STRING" id="554155.C5FXI7"/>
<dbReference type="InterPro" id="IPR040855">
    <property type="entry name" value="ORC_WH_C"/>
</dbReference>
<dbReference type="GO" id="GO:0005664">
    <property type="term" value="C:nuclear origin of replication recognition complex"/>
    <property type="evidence" value="ECO:0007669"/>
    <property type="project" value="InterPro"/>
</dbReference>
<dbReference type="Pfam" id="PF18137">
    <property type="entry name" value="WHD_ORC"/>
    <property type="match status" value="1"/>
</dbReference>
<evidence type="ECO:0000256" key="5">
    <source>
        <dbReference type="ARBA" id="ARBA00023242"/>
    </source>
</evidence>
<keyword evidence="3" id="KW-0235">DNA replication</keyword>
<comment type="similarity">
    <text evidence="2">Belongs to the ORC3 family.</text>
</comment>
<accession>C5FXI7</accession>
<feature type="domain" description="Origin recognition complex subunit 3 winged helix C-terminal" evidence="8">
    <location>
        <begin position="586"/>
        <end position="690"/>
    </location>
</feature>
<comment type="subcellular location">
    <subcellularLocation>
        <location evidence="1">Nucleus</location>
    </subcellularLocation>
</comment>
<dbReference type="CDD" id="cd20704">
    <property type="entry name" value="Orc3"/>
    <property type="match status" value="1"/>
</dbReference>
<dbReference type="OMA" id="YCLMEHY"/>
<dbReference type="PANTHER" id="PTHR12748">
    <property type="entry name" value="ORIGIN RECOGNITION COMPLEX SUBUNIT 3"/>
    <property type="match status" value="1"/>
</dbReference>
<proteinExistence type="inferred from homology"/>
<dbReference type="RefSeq" id="XP_002844063.1">
    <property type="nucleotide sequence ID" value="XM_002844017.1"/>
</dbReference>
<dbReference type="AlphaFoldDB" id="C5FXI7"/>
<evidence type="ECO:0000256" key="2">
    <source>
        <dbReference type="ARBA" id="ARBA00010977"/>
    </source>
</evidence>
<evidence type="ECO:0000259" key="8">
    <source>
        <dbReference type="Pfam" id="PF18137"/>
    </source>
</evidence>
<dbReference type="Proteomes" id="UP000002035">
    <property type="component" value="Unassembled WGS sequence"/>
</dbReference>
<gene>
    <name evidence="9" type="ORF">MCYG_07846</name>
</gene>
<evidence type="ECO:0000256" key="1">
    <source>
        <dbReference type="ARBA" id="ARBA00004123"/>
    </source>
</evidence>
<evidence type="ECO:0000259" key="7">
    <source>
        <dbReference type="Pfam" id="PF07034"/>
    </source>
</evidence>
<dbReference type="GO" id="GO:0003688">
    <property type="term" value="F:DNA replication origin binding"/>
    <property type="evidence" value="ECO:0007669"/>
    <property type="project" value="TreeGrafter"/>
</dbReference>
<keyword evidence="4" id="KW-0238">DNA-binding</keyword>
<dbReference type="InterPro" id="IPR045667">
    <property type="entry name" value="ORC3_N"/>
</dbReference>
<dbReference type="OrthoDB" id="10265211at2759"/>
<dbReference type="GeneID" id="9230411"/>
<evidence type="ECO:0000313" key="9">
    <source>
        <dbReference type="EMBL" id="EEQ35027.1"/>
    </source>
</evidence>
<dbReference type="InterPro" id="IPR020795">
    <property type="entry name" value="ORC3"/>
</dbReference>
<dbReference type="EMBL" id="DS995707">
    <property type="protein sequence ID" value="EEQ35027.1"/>
    <property type="molecule type" value="Genomic_DNA"/>
</dbReference>
<keyword evidence="5" id="KW-0539">Nucleus</keyword>
<evidence type="ECO:0000256" key="4">
    <source>
        <dbReference type="ARBA" id="ARBA00023125"/>
    </source>
</evidence>
<evidence type="ECO:0000313" key="10">
    <source>
        <dbReference type="Proteomes" id="UP000002035"/>
    </source>
</evidence>
<dbReference type="VEuPathDB" id="FungiDB:MCYG_07846"/>
<dbReference type="Pfam" id="PF07034">
    <property type="entry name" value="ORC3_N"/>
    <property type="match status" value="1"/>
</dbReference>
<protein>
    <submittedName>
        <fullName evidence="9">Origin recognition complex subunit</fullName>
    </submittedName>
</protein>
<dbReference type="HOGENOM" id="CLU_015257_1_0_1"/>
<dbReference type="eggNOG" id="KOG2538">
    <property type="taxonomic scope" value="Eukaryota"/>
</dbReference>
<evidence type="ECO:0000256" key="6">
    <source>
        <dbReference type="SAM" id="MobiDB-lite"/>
    </source>
</evidence>
<evidence type="ECO:0000256" key="3">
    <source>
        <dbReference type="ARBA" id="ARBA00022705"/>
    </source>
</evidence>
<keyword evidence="10" id="KW-1185">Reference proteome</keyword>
<name>C5FXI7_ARTOC</name>
<feature type="domain" description="Origin recognition complex subunit 3 N-terminal" evidence="7">
    <location>
        <begin position="18"/>
        <end position="345"/>
    </location>
</feature>
<reference evidence="10" key="1">
    <citation type="journal article" date="2012" name="MBio">
        <title>Comparative genome analysis of Trichophyton rubrum and related dermatophytes reveals candidate genes involved in infection.</title>
        <authorList>
            <person name="Martinez D.A."/>
            <person name="Oliver B.G."/>
            <person name="Graeser Y."/>
            <person name="Goldberg J.M."/>
            <person name="Li W."/>
            <person name="Martinez-Rossi N.M."/>
            <person name="Monod M."/>
            <person name="Shelest E."/>
            <person name="Barton R.C."/>
            <person name="Birch E."/>
            <person name="Brakhage A.A."/>
            <person name="Chen Z."/>
            <person name="Gurr S.J."/>
            <person name="Heiman D."/>
            <person name="Heitman J."/>
            <person name="Kosti I."/>
            <person name="Rossi A."/>
            <person name="Saif S."/>
            <person name="Samalova M."/>
            <person name="Saunders C.W."/>
            <person name="Shea T."/>
            <person name="Summerbell R.C."/>
            <person name="Xu J."/>
            <person name="Young S."/>
            <person name="Zeng Q."/>
            <person name="Birren B.W."/>
            <person name="Cuomo C.A."/>
            <person name="White T.C."/>
        </authorList>
    </citation>
    <scope>NUCLEOTIDE SEQUENCE [LARGE SCALE GENOMIC DNA]</scope>
    <source>
        <strain evidence="10">ATCC MYA-4605 / CBS 113480</strain>
    </source>
</reference>
<dbReference type="GO" id="GO:0006270">
    <property type="term" value="P:DNA replication initiation"/>
    <property type="evidence" value="ECO:0007669"/>
    <property type="project" value="TreeGrafter"/>
</dbReference>
<organism evidence="9 10">
    <name type="scientific">Arthroderma otae (strain ATCC MYA-4605 / CBS 113480)</name>
    <name type="common">Microsporum canis</name>
    <dbReference type="NCBI Taxonomy" id="554155"/>
    <lineage>
        <taxon>Eukaryota</taxon>
        <taxon>Fungi</taxon>
        <taxon>Dikarya</taxon>
        <taxon>Ascomycota</taxon>
        <taxon>Pezizomycotina</taxon>
        <taxon>Eurotiomycetes</taxon>
        <taxon>Eurotiomycetidae</taxon>
        <taxon>Onygenales</taxon>
        <taxon>Arthrodermataceae</taxon>
        <taxon>Microsporum</taxon>
    </lineage>
</organism>
<dbReference type="GO" id="GO:0031261">
    <property type="term" value="C:DNA replication preinitiation complex"/>
    <property type="evidence" value="ECO:0007669"/>
    <property type="project" value="TreeGrafter"/>
</dbReference>
<dbReference type="GO" id="GO:0005656">
    <property type="term" value="C:nuclear pre-replicative complex"/>
    <property type="evidence" value="ECO:0007669"/>
    <property type="project" value="TreeGrafter"/>
</dbReference>